<dbReference type="AlphaFoldDB" id="A0A7G7WR07"/>
<evidence type="ECO:0000256" key="12">
    <source>
        <dbReference type="ARBA" id="ARBA00023027"/>
    </source>
</evidence>
<comment type="catalytic activity">
    <reaction evidence="16 17">
        <text>a ubiquinone + NADH + 5 H(+)(in) = a ubiquinol + NAD(+) + 4 H(+)(out)</text>
        <dbReference type="Rhea" id="RHEA:29091"/>
        <dbReference type="Rhea" id="RHEA-COMP:9565"/>
        <dbReference type="Rhea" id="RHEA-COMP:9566"/>
        <dbReference type="ChEBI" id="CHEBI:15378"/>
        <dbReference type="ChEBI" id="CHEBI:16389"/>
        <dbReference type="ChEBI" id="CHEBI:17976"/>
        <dbReference type="ChEBI" id="CHEBI:57540"/>
        <dbReference type="ChEBI" id="CHEBI:57945"/>
        <dbReference type="EC" id="7.1.1.2"/>
    </reaction>
</comment>
<dbReference type="PRINTS" id="PR01437">
    <property type="entry name" value="NUOXDRDTASE4"/>
</dbReference>
<dbReference type="InterPro" id="IPR001750">
    <property type="entry name" value="ND/Mrp_TM"/>
</dbReference>
<comment type="subcellular location">
    <subcellularLocation>
        <location evidence="2 17">Mitochondrion membrane</location>
        <topology evidence="2 17">Multi-pass membrane protein</topology>
    </subcellularLocation>
</comment>
<dbReference type="EC" id="7.1.1.2" evidence="4 17"/>
<dbReference type="PANTHER" id="PTHR43507">
    <property type="entry name" value="NADH-UBIQUINONE OXIDOREDUCTASE CHAIN 4"/>
    <property type="match status" value="1"/>
</dbReference>
<dbReference type="EMBL" id="MN938924">
    <property type="protein sequence ID" value="QNH68984.1"/>
    <property type="molecule type" value="Genomic_DNA"/>
</dbReference>
<feature type="domain" description="NADH:quinone oxidoreductase/Mrp antiporter transmembrane" evidence="18">
    <location>
        <begin position="105"/>
        <end position="388"/>
    </location>
</feature>
<feature type="transmembrane region" description="Helical" evidence="17">
    <location>
        <begin position="21"/>
        <end position="43"/>
    </location>
</feature>
<keyword evidence="15 17" id="KW-0472">Membrane</keyword>
<geneLocation type="mitochondrion" evidence="20"/>
<evidence type="ECO:0000256" key="7">
    <source>
        <dbReference type="ARBA" id="ARBA00022660"/>
    </source>
</evidence>
<feature type="transmembrane region" description="Helical" evidence="17">
    <location>
        <begin position="270"/>
        <end position="289"/>
    </location>
</feature>
<evidence type="ECO:0000259" key="19">
    <source>
        <dbReference type="Pfam" id="PF01059"/>
    </source>
</evidence>
<comment type="similarity">
    <text evidence="3 17">Belongs to the complex I subunit 4 family.</text>
</comment>
<protein>
    <recommendedName>
        <fullName evidence="5 17">NADH-ubiquinone oxidoreductase chain 4</fullName>
        <ecNumber evidence="4 17">7.1.1.2</ecNumber>
    </recommendedName>
</protein>
<keyword evidence="14 17" id="KW-0496">Mitochondrion</keyword>
<feature type="transmembrane region" description="Helical" evidence="17">
    <location>
        <begin position="409"/>
        <end position="428"/>
    </location>
</feature>
<gene>
    <name evidence="20" type="primary">ND4</name>
</gene>
<evidence type="ECO:0000256" key="1">
    <source>
        <dbReference type="ARBA" id="ARBA00003257"/>
    </source>
</evidence>
<dbReference type="Pfam" id="PF00361">
    <property type="entry name" value="Proton_antipo_M"/>
    <property type="match status" value="1"/>
</dbReference>
<dbReference type="PANTHER" id="PTHR43507:SF20">
    <property type="entry name" value="NADH-UBIQUINONE OXIDOREDUCTASE CHAIN 4"/>
    <property type="match status" value="1"/>
</dbReference>
<evidence type="ECO:0000256" key="2">
    <source>
        <dbReference type="ARBA" id="ARBA00004225"/>
    </source>
</evidence>
<dbReference type="Pfam" id="PF01059">
    <property type="entry name" value="Oxidored_q5_N"/>
    <property type="match status" value="1"/>
</dbReference>
<dbReference type="GO" id="GO:0003954">
    <property type="term" value="F:NADH dehydrogenase activity"/>
    <property type="evidence" value="ECO:0007669"/>
    <property type="project" value="TreeGrafter"/>
</dbReference>
<evidence type="ECO:0000256" key="8">
    <source>
        <dbReference type="ARBA" id="ARBA00022692"/>
    </source>
</evidence>
<reference evidence="20" key="1">
    <citation type="journal article" date="2020" name="Mitochondrial DNA Part B Resour">
        <title>Sequence and phylogenetic analysis of the mitochondrial genome for the groundhopper Mazarredia convexa (Orthoptera: Tetrigidae).</title>
        <authorList>
            <person name="Li X.-D."/>
            <person name="Zhang W."/>
            <person name="Xin L."/>
            <person name="Ye R."/>
            <person name="Deng W.-a."/>
            <person name="Li R."/>
        </authorList>
    </citation>
    <scope>NUCLEOTIDE SEQUENCE</scope>
</reference>
<evidence type="ECO:0000259" key="18">
    <source>
        <dbReference type="Pfam" id="PF00361"/>
    </source>
</evidence>
<feature type="transmembrane region" description="Helical" evidence="17">
    <location>
        <begin position="214"/>
        <end position="237"/>
    </location>
</feature>
<dbReference type="GO" id="GO:0042773">
    <property type="term" value="P:ATP synthesis coupled electron transport"/>
    <property type="evidence" value="ECO:0007669"/>
    <property type="project" value="InterPro"/>
</dbReference>
<feature type="transmembrane region" description="Helical" evidence="17">
    <location>
        <begin position="80"/>
        <end position="103"/>
    </location>
</feature>
<evidence type="ECO:0000256" key="13">
    <source>
        <dbReference type="ARBA" id="ARBA00023075"/>
    </source>
</evidence>
<name>A0A7G7WR07_9ORTH</name>
<feature type="transmembrane region" description="Helical" evidence="17">
    <location>
        <begin position="295"/>
        <end position="315"/>
    </location>
</feature>
<keyword evidence="6 17" id="KW-0813">Transport</keyword>
<dbReference type="InterPro" id="IPR003918">
    <property type="entry name" value="NADH_UbQ_OxRdtase"/>
</dbReference>
<dbReference type="GO" id="GO:0015990">
    <property type="term" value="P:electron transport coupled proton transport"/>
    <property type="evidence" value="ECO:0007669"/>
    <property type="project" value="TreeGrafter"/>
</dbReference>
<evidence type="ECO:0000256" key="14">
    <source>
        <dbReference type="ARBA" id="ARBA00023128"/>
    </source>
</evidence>
<feature type="transmembrane region" description="Helical" evidence="17">
    <location>
        <begin position="243"/>
        <end position="263"/>
    </location>
</feature>
<feature type="transmembrane region" description="Helical" evidence="17">
    <location>
        <begin position="367"/>
        <end position="397"/>
    </location>
</feature>
<dbReference type="GO" id="GO:0008137">
    <property type="term" value="F:NADH dehydrogenase (ubiquinone) activity"/>
    <property type="evidence" value="ECO:0007669"/>
    <property type="project" value="UniProtKB-UniRule"/>
</dbReference>
<comment type="function">
    <text evidence="1">Core subunit of the mitochondrial membrane respiratory chain NADH dehydrogenase (Complex I) that is believed to belong to the minimal assembly required for catalysis. Complex I functions in the transfer of electrons from NADH to the respiratory chain. The immediate electron acceptor for the enzyme is believed to be ubiquinone.</text>
</comment>
<evidence type="ECO:0000256" key="6">
    <source>
        <dbReference type="ARBA" id="ARBA00022448"/>
    </source>
</evidence>
<sequence>MLKFIFSMLFMIPLCLLNLWWMFYAWLMFFVFMMILIGHFVFFNINLGMNLGLDFLSWSMVVLSLWICSLMILSSLKIKFTLYFSELYLFIILLLLFSLFCTFSSLNLFNFYLCFEFSLIPTLMLILGWGYQPERLSAGFYMIFYTLLASLPLLLTLLYLYWMHGSLCIFLMHDCCNDLYFYMAMIMAFLVKLPIYMFHLWLPKAHVEAPIAGSMILAGVLLKLGGYGLIRIMKLIIYFSLDFNLYLVIFSLYGGFMVSLICMRQVDLKMLIAYSSVSHMSLVIAGLFTMNSWGFYGSVFLMLGHGLCSSGLFCLSSIVYERLGSRLFMLNKGLISYMPSMSLWWFLLSSGNMAAPPSLNLLGEISLLNGIICYEFNLMFILFLLSFMSCAYSLYLYSYSQHGLMYSGLYSMSSCYVSEFHLIFLHWFPLNLMFFGCDYFI</sequence>
<comment type="function">
    <text evidence="17">Core subunit of the mitochondrial membrane respiratory chain NADH dehydrogenase (Complex I) which catalyzes electron transfer from NADH through the respiratory chain, using ubiquinone as an electron acceptor. Essential for the catalytic activity and assembly of complex I.</text>
</comment>
<keyword evidence="9" id="KW-1278">Translocase</keyword>
<evidence type="ECO:0000256" key="16">
    <source>
        <dbReference type="ARBA" id="ARBA00049551"/>
    </source>
</evidence>
<feature type="transmembrane region" description="Helical" evidence="17">
    <location>
        <begin position="327"/>
        <end position="347"/>
    </location>
</feature>
<dbReference type="GO" id="GO:0048039">
    <property type="term" value="F:ubiquinone binding"/>
    <property type="evidence" value="ECO:0007669"/>
    <property type="project" value="TreeGrafter"/>
</dbReference>
<evidence type="ECO:0000256" key="9">
    <source>
        <dbReference type="ARBA" id="ARBA00022967"/>
    </source>
</evidence>
<accession>A0A7G7WR07</accession>
<evidence type="ECO:0000256" key="11">
    <source>
        <dbReference type="ARBA" id="ARBA00022989"/>
    </source>
</evidence>
<evidence type="ECO:0000256" key="4">
    <source>
        <dbReference type="ARBA" id="ARBA00012944"/>
    </source>
</evidence>
<feature type="domain" description="NADH:ubiquinone oxidoreductase chain 4 N-terminal" evidence="19">
    <location>
        <begin position="1"/>
        <end position="102"/>
    </location>
</feature>
<evidence type="ECO:0000256" key="3">
    <source>
        <dbReference type="ARBA" id="ARBA00009025"/>
    </source>
</evidence>
<keyword evidence="11 17" id="KW-1133">Transmembrane helix</keyword>
<dbReference type="GO" id="GO:0031966">
    <property type="term" value="C:mitochondrial membrane"/>
    <property type="evidence" value="ECO:0007669"/>
    <property type="project" value="UniProtKB-SubCell"/>
</dbReference>
<feature type="transmembrane region" description="Helical" evidence="17">
    <location>
        <begin position="55"/>
        <end position="73"/>
    </location>
</feature>
<evidence type="ECO:0000256" key="5">
    <source>
        <dbReference type="ARBA" id="ARBA00021006"/>
    </source>
</evidence>
<evidence type="ECO:0000256" key="15">
    <source>
        <dbReference type="ARBA" id="ARBA00023136"/>
    </source>
</evidence>
<evidence type="ECO:0000256" key="17">
    <source>
        <dbReference type="RuleBase" id="RU003297"/>
    </source>
</evidence>
<proteinExistence type="inferred from homology"/>
<dbReference type="InterPro" id="IPR000260">
    <property type="entry name" value="NADH4_N"/>
</dbReference>
<evidence type="ECO:0000256" key="10">
    <source>
        <dbReference type="ARBA" id="ARBA00022982"/>
    </source>
</evidence>
<keyword evidence="8 17" id="KW-0812">Transmembrane</keyword>
<keyword evidence="13 17" id="KW-0830">Ubiquinone</keyword>
<organism evidence="20">
    <name type="scientific">Mazarredia convexa</name>
    <dbReference type="NCBI Taxonomy" id="1634147"/>
    <lineage>
        <taxon>Eukaryota</taxon>
        <taxon>Metazoa</taxon>
        <taxon>Ecdysozoa</taxon>
        <taxon>Arthropoda</taxon>
        <taxon>Hexapoda</taxon>
        <taxon>Insecta</taxon>
        <taxon>Pterygota</taxon>
        <taxon>Neoptera</taxon>
        <taxon>Polyneoptera</taxon>
        <taxon>Orthoptera</taxon>
        <taxon>Caelifera</taxon>
        <taxon>Acrididea</taxon>
        <taxon>Tetrigoidea</taxon>
        <taxon>Tetrigidae</taxon>
        <taxon>Metrodorinae</taxon>
        <taxon>Mazarredia</taxon>
    </lineage>
</organism>
<evidence type="ECO:0000313" key="20">
    <source>
        <dbReference type="EMBL" id="QNH68984.1"/>
    </source>
</evidence>
<feature type="transmembrane region" description="Helical" evidence="17">
    <location>
        <begin position="138"/>
        <end position="160"/>
    </location>
</feature>
<keyword evidence="10 17" id="KW-0249">Electron transport</keyword>
<feature type="transmembrane region" description="Helical" evidence="17">
    <location>
        <begin position="180"/>
        <end position="202"/>
    </location>
</feature>
<keyword evidence="12 17" id="KW-0520">NAD</keyword>
<keyword evidence="7 17" id="KW-0679">Respiratory chain</keyword>
<feature type="transmembrane region" description="Helical" evidence="17">
    <location>
        <begin position="109"/>
        <end position="131"/>
    </location>
</feature>